<feature type="transmembrane region" description="Helical" evidence="3">
    <location>
        <begin position="55"/>
        <end position="74"/>
    </location>
</feature>
<dbReference type="STRING" id="200361.A0A452YMZ7"/>
<dbReference type="AlphaFoldDB" id="A0A452YMZ7"/>
<reference evidence="6" key="2">
    <citation type="journal article" date="2017" name="Nat. Plants">
        <title>The Aegilops tauschii genome reveals multiple impacts of transposons.</title>
        <authorList>
            <person name="Zhao G."/>
            <person name="Zou C."/>
            <person name="Li K."/>
            <person name="Wang K."/>
            <person name="Li T."/>
            <person name="Gao L."/>
            <person name="Zhang X."/>
            <person name="Wang H."/>
            <person name="Yang Z."/>
            <person name="Liu X."/>
            <person name="Jiang W."/>
            <person name="Mao L."/>
            <person name="Kong X."/>
            <person name="Jiao Y."/>
            <person name="Jia J."/>
        </authorList>
    </citation>
    <scope>NUCLEOTIDE SEQUENCE [LARGE SCALE GENOMIC DNA]</scope>
    <source>
        <strain evidence="6">cv. AL8/78</strain>
    </source>
</reference>
<dbReference type="Proteomes" id="UP000015105">
    <property type="component" value="Chromosome 1D"/>
</dbReference>
<evidence type="ECO:0000256" key="2">
    <source>
        <dbReference type="SAM" id="MobiDB-lite"/>
    </source>
</evidence>
<sequence>TPRQSTIRSLSLSPTLLAHTHEPTGATESNRATVRATPRGGRAGAMPLDGGGGGAAVMFLAYAALAVAALRAVLSYKSAAHAARRLWRWADEWAQAYQYYEVPRFVAGGNDGAENPLFRKAAAYVASLPSLEDADAACVLSSASKSNDFSLQLGPGHTAHDAFLGARLAWTNGGECLVLRVRRHDRTRVLRPYLQHVESVADEMELRRRELRFYANTGAVAPRWASAPFTHPATLDTVAMDPELKTRVRSDLESFVKGRAYYHRLGRVWRRSYLLYGPPGTGKSTFAAAMARFLGYDVYDIDLSRAGTDDLRALLLDTAPRSLILVEDLDRYLRGGDGETSAARAARVLGFMDGLSSCCGEERVMVFTMSGGKEGVDPAVLRPGRLDVHIHFTMCDFDGFKALASNYLGLKDHKLYPQVEEGFHAGARLSPAELGEIMLANRGSPSRALRTVISALQHVVAPRTSSAARPPRLTSRTSGHLDESNPAAEESQSPGAGGGGGFGKDAPMREFKKLYGLIKIRSRKEGGVVPVDDTASANGRGSDASTEKDR</sequence>
<comment type="similarity">
    <text evidence="1">Belongs to the AAA ATPase family. BCS1 subfamily.</text>
</comment>
<reference evidence="5" key="3">
    <citation type="journal article" date="2017" name="Nature">
        <title>Genome sequence of the progenitor of the wheat D genome Aegilops tauschii.</title>
        <authorList>
            <person name="Luo M.C."/>
            <person name="Gu Y.Q."/>
            <person name="Puiu D."/>
            <person name="Wang H."/>
            <person name="Twardziok S.O."/>
            <person name="Deal K.R."/>
            <person name="Huo N."/>
            <person name="Zhu T."/>
            <person name="Wang L."/>
            <person name="Wang Y."/>
            <person name="McGuire P.E."/>
            <person name="Liu S."/>
            <person name="Long H."/>
            <person name="Ramasamy R.K."/>
            <person name="Rodriguez J.C."/>
            <person name="Van S.L."/>
            <person name="Yuan L."/>
            <person name="Wang Z."/>
            <person name="Xia Z."/>
            <person name="Xiao L."/>
            <person name="Anderson O.D."/>
            <person name="Ouyang S."/>
            <person name="Liang Y."/>
            <person name="Zimin A.V."/>
            <person name="Pertea G."/>
            <person name="Qi P."/>
            <person name="Bennetzen J.L."/>
            <person name="Dai X."/>
            <person name="Dawson M.W."/>
            <person name="Muller H.G."/>
            <person name="Kugler K."/>
            <person name="Rivarola-Duarte L."/>
            <person name="Spannagl M."/>
            <person name="Mayer K.F.X."/>
            <person name="Lu F.H."/>
            <person name="Bevan M.W."/>
            <person name="Leroy P."/>
            <person name="Li P."/>
            <person name="You F.M."/>
            <person name="Sun Q."/>
            <person name="Liu Z."/>
            <person name="Lyons E."/>
            <person name="Wicker T."/>
            <person name="Salzberg S.L."/>
            <person name="Devos K.M."/>
            <person name="Dvorak J."/>
        </authorList>
    </citation>
    <scope>NUCLEOTIDE SEQUENCE [LARGE SCALE GENOMIC DNA]</scope>
    <source>
        <strain evidence="5">cv. AL8/78</strain>
    </source>
</reference>
<dbReference type="GO" id="GO:0016887">
    <property type="term" value="F:ATP hydrolysis activity"/>
    <property type="evidence" value="ECO:0007669"/>
    <property type="project" value="InterPro"/>
</dbReference>
<keyword evidence="3" id="KW-0472">Membrane</keyword>
<dbReference type="PANTHER" id="PTHR23070">
    <property type="entry name" value="BCS1 AAA-TYPE ATPASE"/>
    <property type="match status" value="1"/>
</dbReference>
<dbReference type="GO" id="GO:0005524">
    <property type="term" value="F:ATP binding"/>
    <property type="evidence" value="ECO:0007669"/>
    <property type="project" value="InterPro"/>
</dbReference>
<evidence type="ECO:0000259" key="4">
    <source>
        <dbReference type="SMART" id="SM00382"/>
    </source>
</evidence>
<dbReference type="SUPFAM" id="SSF52540">
    <property type="entry name" value="P-loop containing nucleoside triphosphate hydrolases"/>
    <property type="match status" value="1"/>
</dbReference>
<keyword evidence="3" id="KW-0812">Transmembrane</keyword>
<dbReference type="InterPro" id="IPR050747">
    <property type="entry name" value="Mitochondrial_chaperone_BCS1"/>
</dbReference>
<feature type="region of interest" description="Disordered" evidence="2">
    <location>
        <begin position="461"/>
        <end position="506"/>
    </location>
</feature>
<name>A0A452YMZ7_AEGTS</name>
<evidence type="ECO:0000313" key="6">
    <source>
        <dbReference type="Proteomes" id="UP000015105"/>
    </source>
</evidence>
<keyword evidence="3" id="KW-1133">Transmembrane helix</keyword>
<dbReference type="Pfam" id="PF00004">
    <property type="entry name" value="AAA"/>
    <property type="match status" value="1"/>
</dbReference>
<organism evidence="5 6">
    <name type="scientific">Aegilops tauschii subsp. strangulata</name>
    <name type="common">Goatgrass</name>
    <dbReference type="NCBI Taxonomy" id="200361"/>
    <lineage>
        <taxon>Eukaryota</taxon>
        <taxon>Viridiplantae</taxon>
        <taxon>Streptophyta</taxon>
        <taxon>Embryophyta</taxon>
        <taxon>Tracheophyta</taxon>
        <taxon>Spermatophyta</taxon>
        <taxon>Magnoliopsida</taxon>
        <taxon>Liliopsida</taxon>
        <taxon>Poales</taxon>
        <taxon>Poaceae</taxon>
        <taxon>BOP clade</taxon>
        <taxon>Pooideae</taxon>
        <taxon>Triticodae</taxon>
        <taxon>Triticeae</taxon>
        <taxon>Triticinae</taxon>
        <taxon>Aegilops</taxon>
    </lineage>
</organism>
<dbReference type="InterPro" id="IPR003593">
    <property type="entry name" value="AAA+_ATPase"/>
</dbReference>
<proteinExistence type="inferred from homology"/>
<reference evidence="6" key="1">
    <citation type="journal article" date="2014" name="Science">
        <title>Ancient hybridizations among the ancestral genomes of bread wheat.</title>
        <authorList>
            <consortium name="International Wheat Genome Sequencing Consortium,"/>
            <person name="Marcussen T."/>
            <person name="Sandve S.R."/>
            <person name="Heier L."/>
            <person name="Spannagl M."/>
            <person name="Pfeifer M."/>
            <person name="Jakobsen K.S."/>
            <person name="Wulff B.B."/>
            <person name="Steuernagel B."/>
            <person name="Mayer K.F."/>
            <person name="Olsen O.A."/>
        </authorList>
    </citation>
    <scope>NUCLEOTIDE SEQUENCE [LARGE SCALE GENOMIC DNA]</scope>
    <source>
        <strain evidence="6">cv. AL8/78</strain>
    </source>
</reference>
<evidence type="ECO:0000313" key="5">
    <source>
        <dbReference type="EnsemblPlants" id="AET1Gv20474700.1"/>
    </source>
</evidence>
<dbReference type="InterPro" id="IPR027417">
    <property type="entry name" value="P-loop_NTPase"/>
</dbReference>
<feature type="domain" description="AAA+ ATPase" evidence="4">
    <location>
        <begin position="269"/>
        <end position="396"/>
    </location>
</feature>
<dbReference type="InterPro" id="IPR003959">
    <property type="entry name" value="ATPase_AAA_core"/>
</dbReference>
<dbReference type="EnsemblPlants" id="AET1Gv20474700.1">
    <property type="protein sequence ID" value="AET1Gv20474700.1"/>
    <property type="gene ID" value="AET1Gv20474700"/>
</dbReference>
<reference evidence="5" key="4">
    <citation type="submission" date="2019-03" db="UniProtKB">
        <authorList>
            <consortium name="EnsemblPlants"/>
        </authorList>
    </citation>
    <scope>IDENTIFICATION</scope>
</reference>
<keyword evidence="6" id="KW-1185">Reference proteome</keyword>
<dbReference type="Gramene" id="AET1Gv20474700.1">
    <property type="protein sequence ID" value="AET1Gv20474700.1"/>
    <property type="gene ID" value="AET1Gv20474700"/>
</dbReference>
<reference evidence="5" key="5">
    <citation type="journal article" date="2021" name="G3 (Bethesda)">
        <title>Aegilops tauschii genome assembly Aet v5.0 features greater sequence contiguity and improved annotation.</title>
        <authorList>
            <person name="Wang L."/>
            <person name="Zhu T."/>
            <person name="Rodriguez J.C."/>
            <person name="Deal K.R."/>
            <person name="Dubcovsky J."/>
            <person name="McGuire P.E."/>
            <person name="Lux T."/>
            <person name="Spannagl M."/>
            <person name="Mayer K.F.X."/>
            <person name="Baldrich P."/>
            <person name="Meyers B.C."/>
            <person name="Huo N."/>
            <person name="Gu Y.Q."/>
            <person name="Zhou H."/>
            <person name="Devos K.M."/>
            <person name="Bennetzen J.L."/>
            <person name="Unver T."/>
            <person name="Budak H."/>
            <person name="Gulick P.J."/>
            <person name="Galiba G."/>
            <person name="Kalapos B."/>
            <person name="Nelson D.R."/>
            <person name="Li P."/>
            <person name="You F.M."/>
            <person name="Luo M.C."/>
            <person name="Dvorak J."/>
        </authorList>
    </citation>
    <scope>NUCLEOTIDE SEQUENCE [LARGE SCALE GENOMIC DNA]</scope>
    <source>
        <strain evidence="5">cv. AL8/78</strain>
    </source>
</reference>
<protein>
    <recommendedName>
        <fullName evidence="4">AAA+ ATPase domain-containing protein</fullName>
    </recommendedName>
</protein>
<dbReference type="SMART" id="SM00382">
    <property type="entry name" value="AAA"/>
    <property type="match status" value="1"/>
</dbReference>
<accession>A0A452YMZ7</accession>
<evidence type="ECO:0000256" key="1">
    <source>
        <dbReference type="ARBA" id="ARBA00007448"/>
    </source>
</evidence>
<feature type="region of interest" description="Disordered" evidence="2">
    <location>
        <begin position="18"/>
        <end position="45"/>
    </location>
</feature>
<dbReference type="Pfam" id="PF25568">
    <property type="entry name" value="AAA_lid_At3g28540"/>
    <property type="match status" value="1"/>
</dbReference>
<dbReference type="Gene3D" id="3.40.50.300">
    <property type="entry name" value="P-loop containing nucleotide triphosphate hydrolases"/>
    <property type="match status" value="1"/>
</dbReference>
<evidence type="ECO:0000256" key="3">
    <source>
        <dbReference type="SAM" id="Phobius"/>
    </source>
</evidence>
<dbReference type="InterPro" id="IPR058017">
    <property type="entry name" value="At3g28540-like_C"/>
</dbReference>
<feature type="region of interest" description="Disordered" evidence="2">
    <location>
        <begin position="525"/>
        <end position="550"/>
    </location>
</feature>